<dbReference type="Gene3D" id="3.40.50.620">
    <property type="entry name" value="HUPs"/>
    <property type="match status" value="1"/>
</dbReference>
<dbReference type="Pfam" id="PF00582">
    <property type="entry name" value="Usp"/>
    <property type="match status" value="1"/>
</dbReference>
<dbReference type="PANTHER" id="PTHR31964">
    <property type="entry name" value="ADENINE NUCLEOTIDE ALPHA HYDROLASES-LIKE SUPERFAMILY PROTEIN"/>
    <property type="match status" value="1"/>
</dbReference>
<sequence length="180" mass="20384">MASAVGRRYLVAIDSSENSHWDINYVLSVLDSSNDELHLLTVPPAPPSNHSILPISQPTVSHNEMVELWKEERKKSTQLLRNYAKYCHSKGVGKIFLVVGNGPVKDVVCGYVENRKVDFLVMGRRKGLGKVERFFEGSNSKDCVEDADCNIIVIKRPFGERFEFEEGEEGDWKIHEFASK</sequence>
<reference evidence="2" key="1">
    <citation type="submission" date="2021-01" db="EMBL/GenBank/DDBJ databases">
        <authorList>
            <person name="Corre E."/>
            <person name="Pelletier E."/>
            <person name="Niang G."/>
            <person name="Scheremetjew M."/>
            <person name="Finn R."/>
            <person name="Kale V."/>
            <person name="Holt S."/>
            <person name="Cochrane G."/>
            <person name="Meng A."/>
            <person name="Brown T."/>
            <person name="Cohen L."/>
        </authorList>
    </citation>
    <scope>NUCLEOTIDE SEQUENCE</scope>
    <source>
        <strain evidence="2">SoJaBio B1-5/56/2</strain>
    </source>
</reference>
<proteinExistence type="predicted"/>
<dbReference type="PANTHER" id="PTHR31964:SF113">
    <property type="entry name" value="USPA DOMAIN-CONTAINING PROTEIN"/>
    <property type="match status" value="1"/>
</dbReference>
<name>A0A7S4K455_9EUKA</name>
<organism evidence="2">
    <name type="scientific">Paramoeba aestuarina</name>
    <dbReference type="NCBI Taxonomy" id="180227"/>
    <lineage>
        <taxon>Eukaryota</taxon>
        <taxon>Amoebozoa</taxon>
        <taxon>Discosea</taxon>
        <taxon>Flabellinia</taxon>
        <taxon>Dactylopodida</taxon>
        <taxon>Paramoebidae</taxon>
        <taxon>Paramoeba</taxon>
    </lineage>
</organism>
<dbReference type="CDD" id="cd23659">
    <property type="entry name" value="USP_At3g01520-like"/>
    <property type="match status" value="1"/>
</dbReference>
<dbReference type="EMBL" id="HBKR01005969">
    <property type="protein sequence ID" value="CAE2283407.1"/>
    <property type="molecule type" value="Transcribed_RNA"/>
</dbReference>
<accession>A0A7S4K455</accession>
<protein>
    <recommendedName>
        <fullName evidence="1">UspA domain-containing protein</fullName>
    </recommendedName>
</protein>
<feature type="domain" description="UspA" evidence="1">
    <location>
        <begin position="7"/>
        <end position="155"/>
    </location>
</feature>
<dbReference type="AlphaFoldDB" id="A0A7S4K455"/>
<dbReference type="InterPro" id="IPR014729">
    <property type="entry name" value="Rossmann-like_a/b/a_fold"/>
</dbReference>
<evidence type="ECO:0000259" key="1">
    <source>
        <dbReference type="Pfam" id="PF00582"/>
    </source>
</evidence>
<dbReference type="InterPro" id="IPR006016">
    <property type="entry name" value="UspA"/>
</dbReference>
<evidence type="ECO:0000313" key="2">
    <source>
        <dbReference type="EMBL" id="CAE2283407.1"/>
    </source>
</evidence>
<dbReference type="SUPFAM" id="SSF52402">
    <property type="entry name" value="Adenine nucleotide alpha hydrolases-like"/>
    <property type="match status" value="1"/>
</dbReference>
<gene>
    <name evidence="2" type="ORF">NAES01612_LOCUS3984</name>
</gene>